<evidence type="ECO:0000313" key="2">
    <source>
        <dbReference type="EMBL" id="MBO1885192.1"/>
    </source>
</evidence>
<dbReference type="PROSITE" id="PS51257">
    <property type="entry name" value="PROKAR_LIPOPROTEIN"/>
    <property type="match status" value="1"/>
</dbReference>
<organism evidence="2 3">
    <name type="scientific">Capnocytophaga bilenii</name>
    <dbReference type="NCBI Taxonomy" id="2819369"/>
    <lineage>
        <taxon>Bacteria</taxon>
        <taxon>Pseudomonadati</taxon>
        <taxon>Bacteroidota</taxon>
        <taxon>Flavobacteriia</taxon>
        <taxon>Flavobacteriales</taxon>
        <taxon>Flavobacteriaceae</taxon>
        <taxon>Capnocytophaga</taxon>
    </lineage>
</organism>
<protein>
    <recommendedName>
        <fullName evidence="4">Lipoprotein</fullName>
    </recommendedName>
</protein>
<dbReference type="Proteomes" id="UP000681610">
    <property type="component" value="Unassembled WGS sequence"/>
</dbReference>
<evidence type="ECO:0000256" key="1">
    <source>
        <dbReference type="SAM" id="SignalP"/>
    </source>
</evidence>
<keyword evidence="1" id="KW-0732">Signal</keyword>
<name>A0ABS3Q153_9FLAO</name>
<comment type="caution">
    <text evidence="2">The sequence shown here is derived from an EMBL/GenBank/DDBJ whole genome shotgun (WGS) entry which is preliminary data.</text>
</comment>
<feature type="signal peptide" evidence="1">
    <location>
        <begin position="1"/>
        <end position="18"/>
    </location>
</feature>
<feature type="chain" id="PRO_5047290279" description="Lipoprotein" evidence="1">
    <location>
        <begin position="19"/>
        <end position="364"/>
    </location>
</feature>
<sequence>MNYKVYIFLFILIMSVVACNEATNNPADQEKNHQPKSVDFEELHLAPLNREAQEGVRSWKEFQSLMQIVVTMAPTKIKNTEALVTNNPDSLLLYSRLYPVNTKTVLTNILVERDWRTALTANDTVFRIEKTKESPYSYLQWQRFLVAGVPYTFSLKAKKVGGCNRLQLDFLNDKDSELMLTLPIDTLATDNKVQRTELDEEWCDFRVTFTPHNTHSYFIRLGFEEGVQPADNVIFYHSVLEIPARDFGKVSAYSKRIIGEQSDIKSSYYSVFFWLVQIEDALQELLTTPNFPEKLNNAMIKSRFRLLQTEIKLLADNVRNNPDYDEVALKSAIKGIEKTFNELVGRMNSCYKNDLEARMGDIVL</sequence>
<gene>
    <name evidence="2" type="ORF">J4N46_12440</name>
</gene>
<dbReference type="EMBL" id="JAGDYP010000016">
    <property type="protein sequence ID" value="MBO1885192.1"/>
    <property type="molecule type" value="Genomic_DNA"/>
</dbReference>
<accession>A0ABS3Q153</accession>
<keyword evidence="3" id="KW-1185">Reference proteome</keyword>
<evidence type="ECO:0000313" key="3">
    <source>
        <dbReference type="Proteomes" id="UP000681610"/>
    </source>
</evidence>
<dbReference type="RefSeq" id="WP_208059540.1">
    <property type="nucleotide sequence ID" value="NZ_JAGDYP010000016.1"/>
</dbReference>
<reference evidence="2 3" key="1">
    <citation type="submission" date="2021-03" db="EMBL/GenBank/DDBJ databases">
        <title>Isolation and description of Capnocytophaga bilenii sp. nov., a novel Capnocytophaga species, isolated from a gingivitis subject.</title>
        <authorList>
            <person name="Antezack A."/>
            <person name="Monnet-Corti V."/>
            <person name="La Scola B."/>
        </authorList>
    </citation>
    <scope>NUCLEOTIDE SEQUENCE [LARGE SCALE GENOMIC DNA]</scope>
    <source>
        <strain evidence="2 3">Marseille-Q4570</strain>
    </source>
</reference>
<proteinExistence type="predicted"/>
<evidence type="ECO:0008006" key="4">
    <source>
        <dbReference type="Google" id="ProtNLM"/>
    </source>
</evidence>